<feature type="transmembrane region" description="Helical" evidence="1">
    <location>
        <begin position="106"/>
        <end position="123"/>
    </location>
</feature>
<dbReference type="NCBIfam" id="NF038012">
    <property type="entry name" value="DMT_1"/>
    <property type="match status" value="1"/>
</dbReference>
<keyword evidence="1" id="KW-0472">Membrane</keyword>
<keyword evidence="1" id="KW-1133">Transmembrane helix</keyword>
<reference evidence="2 3" key="1">
    <citation type="submission" date="2016-06" db="EMBL/GenBank/DDBJ databases">
        <authorList>
            <person name="Kjaerup R.B."/>
            <person name="Dalgaard T.S."/>
            <person name="Juul-Madsen H.R."/>
        </authorList>
    </citation>
    <scope>NUCLEOTIDE SEQUENCE [LARGE SCALE GENOMIC DNA]</scope>
    <source>
        <strain evidence="2 3">E3012</strain>
    </source>
</reference>
<dbReference type="PANTHER" id="PTHR40761:SF1">
    <property type="entry name" value="CONSERVED INTEGRAL MEMBRANE ALANINE VALINE AND LEUCINE RICH PROTEIN-RELATED"/>
    <property type="match status" value="1"/>
</dbReference>
<feature type="transmembrane region" description="Helical" evidence="1">
    <location>
        <begin position="135"/>
        <end position="157"/>
    </location>
</feature>
<sequence length="309" mass="32135">MSSADMAAVLALCAALASAIGNVVRQRSAQEVTDKPVGHLALFGMLIRDTRWWMGGLGDIASYILLAAALDKGSVLLVMSLQVTALLFALPIYARMSRHPVTRAEWVWAVLLTAALVVVIAVGDPTGGQQRAAAHVWLIVAIAMGPPLLLGLLGARIWSDRPVAALLLAAVAGSLLAAFAVLMKGVVDIIEHNPEQLWTRPELYAWVFCGAAGMIFHQSAYRAGALTASLPTIIAAKPIVGAILGITVLGETLDAHGFDWVVLAVAAALVIVATVGLARGEAATVSAGAGRDVRLADEATAAPPQRLRG</sequence>
<feature type="transmembrane region" description="Helical" evidence="1">
    <location>
        <begin position="260"/>
        <end position="278"/>
    </location>
</feature>
<feature type="transmembrane region" description="Helical" evidence="1">
    <location>
        <begin position="203"/>
        <end position="221"/>
    </location>
</feature>
<evidence type="ECO:0008006" key="4">
    <source>
        <dbReference type="Google" id="ProtNLM"/>
    </source>
</evidence>
<protein>
    <recommendedName>
        <fullName evidence="4">Dehydrogenase</fullName>
    </recommendedName>
</protein>
<dbReference type="InterPro" id="IPR037185">
    <property type="entry name" value="EmrE-like"/>
</dbReference>
<dbReference type="PANTHER" id="PTHR40761">
    <property type="entry name" value="CONSERVED INTEGRAL MEMBRANE ALANINE VALINE AND LEUCINE RICH PROTEIN-RELATED"/>
    <property type="match status" value="1"/>
</dbReference>
<feature type="transmembrane region" description="Helical" evidence="1">
    <location>
        <begin position="53"/>
        <end position="70"/>
    </location>
</feature>
<comment type="caution">
    <text evidence="2">The sequence shown here is derived from an EMBL/GenBank/DDBJ whole genome shotgun (WGS) entry which is preliminary data.</text>
</comment>
<evidence type="ECO:0000313" key="2">
    <source>
        <dbReference type="EMBL" id="OCB51559.1"/>
    </source>
</evidence>
<name>A0A1B9D6V3_MYCMA</name>
<keyword evidence="1" id="KW-0812">Transmembrane</keyword>
<dbReference type="RefSeq" id="WP_065481761.1">
    <property type="nucleotide sequence ID" value="NZ_MBEE01000150.1"/>
</dbReference>
<dbReference type="OrthoDB" id="4761185at2"/>
<evidence type="ECO:0000256" key="1">
    <source>
        <dbReference type="SAM" id="Phobius"/>
    </source>
</evidence>
<feature type="transmembrane region" description="Helical" evidence="1">
    <location>
        <begin position="75"/>
        <end position="94"/>
    </location>
</feature>
<accession>A0A1B9D6V3</accession>
<gene>
    <name evidence="2" type="ORF">A5677_22365</name>
</gene>
<feature type="transmembrane region" description="Helical" evidence="1">
    <location>
        <begin position="163"/>
        <end position="182"/>
    </location>
</feature>
<dbReference type="AlphaFoldDB" id="A0A1B9D6V3"/>
<evidence type="ECO:0000313" key="3">
    <source>
        <dbReference type="Proteomes" id="UP000092683"/>
    </source>
</evidence>
<organism evidence="2 3">
    <name type="scientific">Mycobacterium malmoense</name>
    <dbReference type="NCBI Taxonomy" id="1780"/>
    <lineage>
        <taxon>Bacteria</taxon>
        <taxon>Bacillati</taxon>
        <taxon>Actinomycetota</taxon>
        <taxon>Actinomycetes</taxon>
        <taxon>Mycobacteriales</taxon>
        <taxon>Mycobacteriaceae</taxon>
        <taxon>Mycobacterium</taxon>
    </lineage>
</organism>
<feature type="transmembrane region" description="Helical" evidence="1">
    <location>
        <begin position="233"/>
        <end position="253"/>
    </location>
</feature>
<dbReference type="Proteomes" id="UP000092683">
    <property type="component" value="Unassembled WGS sequence"/>
</dbReference>
<proteinExistence type="predicted"/>
<dbReference type="SUPFAM" id="SSF103481">
    <property type="entry name" value="Multidrug resistance efflux transporter EmrE"/>
    <property type="match status" value="1"/>
</dbReference>
<dbReference type="EMBL" id="MBEE01000150">
    <property type="protein sequence ID" value="OCB51559.1"/>
    <property type="molecule type" value="Genomic_DNA"/>
</dbReference>